<keyword evidence="3" id="KW-1185">Reference proteome</keyword>
<sequence length="276" mass="31526">MDVAGNESLLNVNTYARMVEQDVLAYIMDSNPETKTGLYSFQYKNGQPISKRPDNFSDIKICAFAKSDTEVEVLLRDNNGDEIKTDAAGVIDYSIYGFNIHNLVLESRFFKETFQDDTDIELYLSVKNDGKRVDLGTMHIDNIAPTCELPEEFKSWHWYFGEEERTITVSNINELVDENRCKVYDNGREIDFKYYSDNNTLTFTLAKGWHNVGIVLVDMAGNVNNIQEIRNIHVGFFWLWVIGALSAALITAIVVAVVHNIRKRRKEEEESELAAA</sequence>
<gene>
    <name evidence="2" type="ORF">JCM21531_145</name>
</gene>
<organism evidence="2 3">
    <name type="scientific">Acetivibrio straminisolvens JCM 21531</name>
    <dbReference type="NCBI Taxonomy" id="1294263"/>
    <lineage>
        <taxon>Bacteria</taxon>
        <taxon>Bacillati</taxon>
        <taxon>Bacillota</taxon>
        <taxon>Clostridia</taxon>
        <taxon>Eubacteriales</taxon>
        <taxon>Oscillospiraceae</taxon>
        <taxon>Acetivibrio</taxon>
    </lineage>
</organism>
<keyword evidence="1" id="KW-1133">Transmembrane helix</keyword>
<proteinExistence type="predicted"/>
<comment type="caution">
    <text evidence="2">The sequence shown here is derived from an EMBL/GenBank/DDBJ whole genome shotgun (WGS) entry which is preliminary data.</text>
</comment>
<protein>
    <submittedName>
        <fullName evidence="2">Uncharacterized protein</fullName>
    </submittedName>
</protein>
<reference evidence="2" key="1">
    <citation type="journal article" date="2014" name="Genome Announc.">
        <title>Draft Genome Sequence of Clostridium straminisolvens Strain JCM 21531T, Isolated from a Cellulose-Degrading Bacterial Community.</title>
        <authorList>
            <person name="Yuki M."/>
            <person name="Oshima K."/>
            <person name="Suda W."/>
            <person name="Sakamoto M."/>
            <person name="Kitamura K."/>
            <person name="Iida T."/>
            <person name="Hattori M."/>
            <person name="Ohkuma M."/>
        </authorList>
    </citation>
    <scope>NUCLEOTIDE SEQUENCE [LARGE SCALE GENOMIC DNA]</scope>
    <source>
        <strain evidence="2">JCM 21531</strain>
    </source>
</reference>
<evidence type="ECO:0000313" key="2">
    <source>
        <dbReference type="EMBL" id="GAE86821.1"/>
    </source>
</evidence>
<dbReference type="EMBL" id="BAVR01000001">
    <property type="protein sequence ID" value="GAE86821.1"/>
    <property type="molecule type" value="Genomic_DNA"/>
</dbReference>
<name>W4V0S3_9FIRM</name>
<evidence type="ECO:0000313" key="3">
    <source>
        <dbReference type="Proteomes" id="UP000019109"/>
    </source>
</evidence>
<dbReference type="Proteomes" id="UP000019109">
    <property type="component" value="Unassembled WGS sequence"/>
</dbReference>
<keyword evidence="1" id="KW-0812">Transmembrane</keyword>
<accession>W4V0S3</accession>
<dbReference type="AlphaFoldDB" id="W4V0S3"/>
<feature type="transmembrane region" description="Helical" evidence="1">
    <location>
        <begin position="237"/>
        <end position="258"/>
    </location>
</feature>
<evidence type="ECO:0000256" key="1">
    <source>
        <dbReference type="SAM" id="Phobius"/>
    </source>
</evidence>
<keyword evidence="1" id="KW-0472">Membrane</keyword>
<dbReference type="STRING" id="1294263.JCM21531_145"/>